<name>A0A454XRQ1_PRIPA</name>
<evidence type="ECO:0000313" key="5">
    <source>
        <dbReference type="Proteomes" id="UP000005239"/>
    </source>
</evidence>
<accession>A0A8R1Y7Y1</accession>
<keyword evidence="2" id="KW-0472">Membrane</keyword>
<feature type="chain" id="PRO_5043814653" evidence="3">
    <location>
        <begin position="17"/>
        <end position="200"/>
    </location>
</feature>
<reference evidence="5" key="1">
    <citation type="journal article" date="2008" name="Nat. Genet.">
        <title>The Pristionchus pacificus genome provides a unique perspective on nematode lifestyle and parasitism.</title>
        <authorList>
            <person name="Dieterich C."/>
            <person name="Clifton S.W."/>
            <person name="Schuster L.N."/>
            <person name="Chinwalla A."/>
            <person name="Delehaunty K."/>
            <person name="Dinkelacker I."/>
            <person name="Fulton L."/>
            <person name="Fulton R."/>
            <person name="Godfrey J."/>
            <person name="Minx P."/>
            <person name="Mitreva M."/>
            <person name="Roeseler W."/>
            <person name="Tian H."/>
            <person name="Witte H."/>
            <person name="Yang S.P."/>
            <person name="Wilson R.K."/>
            <person name="Sommer R.J."/>
        </authorList>
    </citation>
    <scope>NUCLEOTIDE SEQUENCE [LARGE SCALE GENOMIC DNA]</scope>
    <source>
        <strain evidence="5">PS312</strain>
    </source>
</reference>
<evidence type="ECO:0000256" key="2">
    <source>
        <dbReference type="SAM" id="Phobius"/>
    </source>
</evidence>
<keyword evidence="2" id="KW-1133">Transmembrane helix</keyword>
<protein>
    <submittedName>
        <fullName evidence="4">Uncharacterized protein</fullName>
    </submittedName>
</protein>
<accession>A0A454XRQ1</accession>
<evidence type="ECO:0000256" key="3">
    <source>
        <dbReference type="SAM" id="SignalP"/>
    </source>
</evidence>
<organism evidence="4 5">
    <name type="scientific">Pristionchus pacificus</name>
    <name type="common">Parasitic nematode worm</name>
    <dbReference type="NCBI Taxonomy" id="54126"/>
    <lineage>
        <taxon>Eukaryota</taxon>
        <taxon>Metazoa</taxon>
        <taxon>Ecdysozoa</taxon>
        <taxon>Nematoda</taxon>
        <taxon>Chromadorea</taxon>
        <taxon>Rhabditida</taxon>
        <taxon>Rhabditina</taxon>
        <taxon>Diplogasteromorpha</taxon>
        <taxon>Diplogasteroidea</taxon>
        <taxon>Neodiplogasteridae</taxon>
        <taxon>Pristionchus</taxon>
    </lineage>
</organism>
<sequence>MRSLLLIAILFCFTGAIEETVASNNWFLNTQGFLVDPLYTAFVIGSTVVIFVAGAVAVLAVVHAASGQPKQSDEEQGVVRQPTASETDRITDRKTKAEEEERIRKEEIAEKMRKEEKRKEVLRMYEEWKAGKGITKLAYTKVNPLPDPKYLVAEKGTVVESDVPFTIIGGDGEVVVEGRPRGATKMETKTTSTEKSSIKV</sequence>
<feature type="region of interest" description="Disordered" evidence="1">
    <location>
        <begin position="178"/>
        <end position="200"/>
    </location>
</feature>
<dbReference type="Proteomes" id="UP000005239">
    <property type="component" value="Unassembled WGS sequence"/>
</dbReference>
<keyword evidence="2" id="KW-0812">Transmembrane</keyword>
<feature type="region of interest" description="Disordered" evidence="1">
    <location>
        <begin position="70"/>
        <end position="101"/>
    </location>
</feature>
<feature type="compositionally biased region" description="Basic and acidic residues" evidence="1">
    <location>
        <begin position="178"/>
        <end position="188"/>
    </location>
</feature>
<evidence type="ECO:0000256" key="1">
    <source>
        <dbReference type="SAM" id="MobiDB-lite"/>
    </source>
</evidence>
<feature type="signal peptide" evidence="3">
    <location>
        <begin position="1"/>
        <end position="16"/>
    </location>
</feature>
<proteinExistence type="predicted"/>
<evidence type="ECO:0000313" key="4">
    <source>
        <dbReference type="EnsemblMetazoa" id="PPA01656.1"/>
    </source>
</evidence>
<keyword evidence="5" id="KW-1185">Reference proteome</keyword>
<feature type="compositionally biased region" description="Basic and acidic residues" evidence="1">
    <location>
        <begin position="86"/>
        <end position="101"/>
    </location>
</feature>
<reference evidence="4" key="2">
    <citation type="submission" date="2022-06" db="UniProtKB">
        <authorList>
            <consortium name="EnsemblMetazoa"/>
        </authorList>
    </citation>
    <scope>IDENTIFICATION</scope>
    <source>
        <strain evidence="4">PS312</strain>
    </source>
</reference>
<feature type="compositionally biased region" description="Low complexity" evidence="1">
    <location>
        <begin position="189"/>
        <end position="200"/>
    </location>
</feature>
<feature type="transmembrane region" description="Helical" evidence="2">
    <location>
        <begin position="38"/>
        <end position="62"/>
    </location>
</feature>
<keyword evidence="3" id="KW-0732">Signal</keyword>
<dbReference type="EnsemblMetazoa" id="PPA01656.1">
    <property type="protein sequence ID" value="PPA01656.1"/>
    <property type="gene ID" value="WBGene00091210"/>
</dbReference>
<gene>
    <name evidence="4" type="primary">WBGene00091210</name>
</gene>
<dbReference type="AlphaFoldDB" id="A0A454XRQ1"/>